<dbReference type="Proteomes" id="UP001223520">
    <property type="component" value="Chromosome"/>
</dbReference>
<dbReference type="InterPro" id="IPR013424">
    <property type="entry name" value="Ice-binding_C"/>
</dbReference>
<keyword evidence="1" id="KW-0732">Signal</keyword>
<dbReference type="KEGG" id="hbq:QI031_11075"/>
<accession>A0AAJ6NWN8</accession>
<protein>
    <submittedName>
        <fullName evidence="2">PEP-CTERM sorting domain-containing protein</fullName>
    </submittedName>
</protein>
<dbReference type="NCBIfam" id="TIGR02595">
    <property type="entry name" value="PEP_CTERM"/>
    <property type="match status" value="1"/>
</dbReference>
<feature type="chain" id="PRO_5042464574" evidence="1">
    <location>
        <begin position="34"/>
        <end position="268"/>
    </location>
</feature>
<dbReference type="RefSeq" id="WP_281485214.1">
    <property type="nucleotide sequence ID" value="NZ_CP124543.1"/>
</dbReference>
<dbReference type="AlphaFoldDB" id="A0AAJ6NWN8"/>
<proteinExistence type="predicted"/>
<sequence>MLALNKPINQYKLLFTLGLATLGLMIASNPAKAVSLVPLTSQDADTDFDDLDFNLLLDKKDFKELFVAEGRIGNNGLGGNGERELGINKDVRAAVNGGQPVTKGDLVWGNNKLWNFSLEYTGSKVTYKVFDSVQTLALTTQEFNGSVTDIFFRTFAQKNSSSNTNNSVNLSNLVLNGQAIGSLSSTGSAVSSDVDYIRVSDISTNFMLTGTTSFSWAGSAPQRSNLAFQIKVGSKKKVPEPSMLGAIFVATMTGAAALKRQKADSQQI</sequence>
<dbReference type="NCBIfam" id="NF041928">
    <property type="entry name" value="choice_anch_W"/>
    <property type="match status" value="1"/>
</dbReference>
<evidence type="ECO:0000313" key="3">
    <source>
        <dbReference type="Proteomes" id="UP001223520"/>
    </source>
</evidence>
<dbReference type="EMBL" id="CP124543">
    <property type="protein sequence ID" value="WGV27980.1"/>
    <property type="molecule type" value="Genomic_DNA"/>
</dbReference>
<gene>
    <name evidence="2" type="ORF">QI031_11075</name>
</gene>
<dbReference type="InterPro" id="IPR049671">
    <property type="entry name" value="Choice_anch_W"/>
</dbReference>
<reference evidence="2 3" key="1">
    <citation type="journal article" date="2023" name="Limnol Oceanogr Lett">
        <title>Environmental adaptations by the intertidal Antarctic cyanobacterium Halotia branconii CENA392 as revealed using long-read genome sequencing.</title>
        <authorList>
            <person name="Dextro R.B."/>
            <person name="Delbaje E."/>
            <person name="Freitas P.N.N."/>
            <person name="Geraldes V."/>
            <person name="Pinto E."/>
            <person name="Long P.F."/>
            <person name="Fiore M.F."/>
        </authorList>
    </citation>
    <scope>NUCLEOTIDE SEQUENCE [LARGE SCALE GENOMIC DNA]</scope>
    <source>
        <strain evidence="2 3">CENA392</strain>
    </source>
</reference>
<evidence type="ECO:0000313" key="2">
    <source>
        <dbReference type="EMBL" id="WGV27980.1"/>
    </source>
</evidence>
<feature type="signal peptide" evidence="1">
    <location>
        <begin position="1"/>
        <end position="33"/>
    </location>
</feature>
<organism evidence="2 3">
    <name type="scientific">Halotia branconii CENA392</name>
    <dbReference type="NCBI Taxonomy" id="1539056"/>
    <lineage>
        <taxon>Bacteria</taxon>
        <taxon>Bacillati</taxon>
        <taxon>Cyanobacteriota</taxon>
        <taxon>Cyanophyceae</taxon>
        <taxon>Nostocales</taxon>
        <taxon>Nodulariaceae</taxon>
        <taxon>Halotia</taxon>
    </lineage>
</organism>
<name>A0AAJ6NWN8_9CYAN</name>
<evidence type="ECO:0000256" key="1">
    <source>
        <dbReference type="SAM" id="SignalP"/>
    </source>
</evidence>
<keyword evidence="3" id="KW-1185">Reference proteome</keyword>